<dbReference type="HOGENOM" id="CLU_214738_0_0_10"/>
<name>E2NHD8_9BACE</name>
<reference evidence="1 2" key="1">
    <citation type="submission" date="2008-12" db="EMBL/GenBank/DDBJ databases">
        <authorList>
            <person name="Fulton L."/>
            <person name="Clifton S."/>
            <person name="Fulton B."/>
            <person name="Xu J."/>
            <person name="Minx P."/>
            <person name="Pepin K.H."/>
            <person name="Johnson M."/>
            <person name="Bhonagiri V."/>
            <person name="Nash W.E."/>
            <person name="Mardis E.R."/>
            <person name="Wilson R.K."/>
        </authorList>
    </citation>
    <scope>NUCLEOTIDE SEQUENCE [LARGE SCALE GENOMIC DNA]</scope>
    <source>
        <strain evidence="1 2">DSM 14838</strain>
    </source>
</reference>
<gene>
    <name evidence="1" type="ORF">BACCELL_03714</name>
</gene>
<accession>E2NHD8</accession>
<organism evidence="1 2">
    <name type="scientific">Bacteroides cellulosilyticus DSM 14838</name>
    <dbReference type="NCBI Taxonomy" id="537012"/>
    <lineage>
        <taxon>Bacteria</taxon>
        <taxon>Pseudomonadati</taxon>
        <taxon>Bacteroidota</taxon>
        <taxon>Bacteroidia</taxon>
        <taxon>Bacteroidales</taxon>
        <taxon>Bacteroidaceae</taxon>
        <taxon>Bacteroides</taxon>
    </lineage>
</organism>
<comment type="caution">
    <text evidence="1">The sequence shown here is derived from an EMBL/GenBank/DDBJ whole genome shotgun (WGS) entry which is preliminary data.</text>
</comment>
<evidence type="ECO:0000313" key="2">
    <source>
        <dbReference type="Proteomes" id="UP000003711"/>
    </source>
</evidence>
<proteinExistence type="predicted"/>
<dbReference type="EMBL" id="ACCH01000271">
    <property type="protein sequence ID" value="EEF88663.1"/>
    <property type="molecule type" value="Genomic_DNA"/>
</dbReference>
<evidence type="ECO:0000313" key="1">
    <source>
        <dbReference type="EMBL" id="EEF88663.1"/>
    </source>
</evidence>
<dbReference type="Proteomes" id="UP000003711">
    <property type="component" value="Unassembled WGS sequence"/>
</dbReference>
<protein>
    <submittedName>
        <fullName evidence="1">Uncharacterized protein</fullName>
    </submittedName>
</protein>
<sequence length="54" mass="6504">MYSVSVRGFMPAKVGKKRQRTFFCAIFADYFKKNIVFLHLFQERVYFCQTLLTK</sequence>
<reference evidence="1 2" key="2">
    <citation type="submission" date="2009-01" db="EMBL/GenBank/DDBJ databases">
        <title>Draft genome sequence of Bacteroides cellulosilyticus (DSM 14838).</title>
        <authorList>
            <person name="Sudarsanam P."/>
            <person name="Ley R."/>
            <person name="Guruge J."/>
            <person name="Turnbaugh P.J."/>
            <person name="Mahowald M."/>
            <person name="Liep D."/>
            <person name="Gordon J."/>
        </authorList>
    </citation>
    <scope>NUCLEOTIDE SEQUENCE [LARGE SCALE GENOMIC DNA]</scope>
    <source>
        <strain evidence="1 2">DSM 14838</strain>
    </source>
</reference>
<dbReference type="AlphaFoldDB" id="E2NHD8"/>